<comment type="similarity">
    <text evidence="1">Belongs to the VPS72/YL1 family.</text>
</comment>
<dbReference type="GO" id="GO:0005634">
    <property type="term" value="C:nucleus"/>
    <property type="evidence" value="ECO:0007669"/>
    <property type="project" value="TreeGrafter"/>
</dbReference>
<feature type="compositionally biased region" description="Basic and acidic residues" evidence="2">
    <location>
        <begin position="494"/>
        <end position="506"/>
    </location>
</feature>
<gene>
    <name evidence="4" type="ORF">PMKS-000803</name>
</gene>
<feature type="compositionally biased region" description="Low complexity" evidence="2">
    <location>
        <begin position="182"/>
        <end position="194"/>
    </location>
</feature>
<feature type="compositionally biased region" description="Basic residues" evidence="2">
    <location>
        <begin position="335"/>
        <end position="348"/>
    </location>
</feature>
<evidence type="ECO:0000256" key="2">
    <source>
        <dbReference type="SAM" id="MobiDB-lite"/>
    </source>
</evidence>
<feature type="compositionally biased region" description="Acidic residues" evidence="2">
    <location>
        <begin position="63"/>
        <end position="91"/>
    </location>
</feature>
<dbReference type="PANTHER" id="PTHR13275:SF4">
    <property type="entry name" value="VACUOLAR PROTEIN SORTING-ASSOCIATED PROTEIN 72 HOMOLOG"/>
    <property type="match status" value="1"/>
</dbReference>
<evidence type="ECO:0000259" key="3">
    <source>
        <dbReference type="SMART" id="SM00993"/>
    </source>
</evidence>
<feature type="domain" description="Vps72/YL1 C-terminal" evidence="3">
    <location>
        <begin position="643"/>
        <end position="672"/>
    </location>
</feature>
<feature type="compositionally biased region" description="Basic and acidic residues" evidence="2">
    <location>
        <begin position="374"/>
        <end position="383"/>
    </location>
</feature>
<dbReference type="SMART" id="SM00993">
    <property type="entry name" value="YL1_C"/>
    <property type="match status" value="1"/>
</dbReference>
<dbReference type="Pfam" id="PF05764">
    <property type="entry name" value="YL1"/>
    <property type="match status" value="2"/>
</dbReference>
<feature type="compositionally biased region" description="Acidic residues" evidence="2">
    <location>
        <begin position="119"/>
        <end position="149"/>
    </location>
</feature>
<feature type="compositionally biased region" description="Basic and acidic residues" evidence="2">
    <location>
        <begin position="472"/>
        <end position="487"/>
    </location>
</feature>
<feature type="compositionally biased region" description="Low complexity" evidence="2">
    <location>
        <begin position="351"/>
        <end position="362"/>
    </location>
</feature>
<feature type="region of interest" description="Disordered" evidence="2">
    <location>
        <begin position="327"/>
        <end position="514"/>
    </location>
</feature>
<organism evidence="4 5">
    <name type="scientific">Pichia membranifaciens</name>
    <dbReference type="NCBI Taxonomy" id="4926"/>
    <lineage>
        <taxon>Eukaryota</taxon>
        <taxon>Fungi</taxon>
        <taxon>Dikarya</taxon>
        <taxon>Ascomycota</taxon>
        <taxon>Saccharomycotina</taxon>
        <taxon>Pichiomycetes</taxon>
        <taxon>Pichiales</taxon>
        <taxon>Pichiaceae</taxon>
        <taxon>Pichia</taxon>
    </lineage>
</organism>
<feature type="region of interest" description="Disordered" evidence="2">
    <location>
        <begin position="63"/>
        <end position="201"/>
    </location>
</feature>
<evidence type="ECO:0000313" key="4">
    <source>
        <dbReference type="EMBL" id="GAV27339.1"/>
    </source>
</evidence>
<dbReference type="EMBL" id="BDGI01000032">
    <property type="protein sequence ID" value="GAV27339.1"/>
    <property type="molecule type" value="Genomic_DNA"/>
</dbReference>
<dbReference type="OrthoDB" id="49520at2759"/>
<feature type="compositionally biased region" description="Basic and acidic residues" evidence="2">
    <location>
        <begin position="402"/>
        <end position="422"/>
    </location>
</feature>
<dbReference type="PANTHER" id="PTHR13275">
    <property type="entry name" value="YL-1 PROTEIN TRANSCRIPTION FACTOR-LIKE 1"/>
    <property type="match status" value="1"/>
</dbReference>
<feature type="compositionally biased region" description="Polar residues" evidence="2">
    <location>
        <begin position="363"/>
        <end position="373"/>
    </location>
</feature>
<name>A0A1Q2YCS3_9ASCO</name>
<dbReference type="AlphaFoldDB" id="A0A1Q2YCS3"/>
<sequence>MIVNMSGSETGSDSEPEFESIIATRARRSNAGSRLRQLLDLEETTNGPVSINEDDENVNLLFMEDEDDGEFQDFEDEEQVASDENENEEEVDVKAESKNTKEKTSKGKKKATRTSGSTSEEEKDLSDVNADEMLSDSDISASDDDESEGEKELQKQEQLNRRRKRKASLPAVLQKKKPKPTPSKATAKAASKLATKSHRSNIFDSVPIAPYQRRHSARRTTLQNSIATHEKMEKEYEKRQTQAPVVSKEYVQKTLAERLEEAKITEKENTLSLTRFYEQEVQKKKKQRDLANSRKFKMRNFIRFWSTGIYITPMDEVRLIEEEEQRLKEEEENKNRRKLQYLKRKQARMAKTGSSSPSKTSTNEQAENDPSTTKIKDDDDKKVTPAIEINQEAKLNPITEEAASKAESAGEKTATKAVRFGEDSDPSTDDQKVENDVESNPVDTTGKNVEETGSEATDIPQSESPLGVSVDESIHEDGSLEVVKKEEENDEKDENEKEDEKAKAAGDNESETIYDTPKIQYEGPAQHVARNYVIFEEFDDEVTSDGIKKYLFGQQAAFKSTHHDPQYETLCVIKQDESSNIDLHKIQAMRDESFKSLIQLPKFGEKITASDDSNGQLEEDENEVVQIHTPAPVGIHLPNGQKKICPTSGLPAMYYDPTNGVPYATVDAFRVLKSIVEGEYEWLQLDNGGINSRFKGGIGCYISKKNQRHAAGVPEGFS</sequence>
<proteinExistence type="inferred from homology"/>
<feature type="compositionally biased region" description="Basic and acidic residues" evidence="2">
    <location>
        <begin position="92"/>
        <end position="105"/>
    </location>
</feature>
<keyword evidence="5" id="KW-1185">Reference proteome</keyword>
<dbReference type="Proteomes" id="UP000186136">
    <property type="component" value="Unassembled WGS sequence"/>
</dbReference>
<protein>
    <recommendedName>
        <fullName evidence="3">Vps72/YL1 C-terminal domain-containing protein</fullName>
    </recommendedName>
</protein>
<feature type="compositionally biased region" description="Basic and acidic residues" evidence="2">
    <location>
        <begin position="150"/>
        <end position="160"/>
    </location>
</feature>
<dbReference type="Pfam" id="PF08265">
    <property type="entry name" value="YL1_C"/>
    <property type="match status" value="1"/>
</dbReference>
<evidence type="ECO:0000313" key="5">
    <source>
        <dbReference type="Proteomes" id="UP000186136"/>
    </source>
</evidence>
<accession>A0A1Q2YCS3</accession>
<reference evidence="4 5" key="1">
    <citation type="submission" date="2016-08" db="EMBL/GenBank/DDBJ databases">
        <title>Whole genome shotgun sequence of Pichia membranifaciens KS47-1.</title>
        <authorList>
            <person name="Konishi M."/>
            <person name="Ishida M."/>
            <person name="Arakawa T."/>
            <person name="Kato Y."/>
            <person name="Horiuchi J."/>
        </authorList>
    </citation>
    <scope>NUCLEOTIDE SEQUENCE [LARGE SCALE GENOMIC DNA]</scope>
    <source>
        <strain evidence="4 5">KS47-1</strain>
    </source>
</reference>
<comment type="caution">
    <text evidence="4">The sequence shown here is derived from an EMBL/GenBank/DDBJ whole genome shotgun (WGS) entry which is preliminary data.</text>
</comment>
<dbReference type="InterPro" id="IPR013272">
    <property type="entry name" value="Vps72/YL1_C"/>
</dbReference>
<dbReference type="InterPro" id="IPR046757">
    <property type="entry name" value="YL1_N"/>
</dbReference>
<evidence type="ECO:0000256" key="1">
    <source>
        <dbReference type="ARBA" id="ARBA00006832"/>
    </source>
</evidence>